<dbReference type="WBParaSite" id="MBELARI_LOCUS558">
    <property type="protein sequence ID" value="MBELARI_LOCUS558"/>
    <property type="gene ID" value="MBELARI_LOCUS558"/>
</dbReference>
<accession>A0AAF3FEX0</accession>
<dbReference type="AlphaFoldDB" id="A0AAF3FEX0"/>
<evidence type="ECO:0000313" key="1">
    <source>
        <dbReference type="Proteomes" id="UP000887575"/>
    </source>
</evidence>
<evidence type="ECO:0000313" key="2">
    <source>
        <dbReference type="WBParaSite" id="MBELARI_LOCUS558"/>
    </source>
</evidence>
<dbReference type="GO" id="GO:0030286">
    <property type="term" value="C:dynein complex"/>
    <property type="evidence" value="ECO:0007669"/>
    <property type="project" value="InterPro"/>
</dbReference>
<dbReference type="Proteomes" id="UP000887575">
    <property type="component" value="Unassembled WGS sequence"/>
</dbReference>
<sequence>MASKWEVPRRVNGSRSPCRISIHRVTRKRLWFFSVKFKFHEQDMMSEISKAFVKKYNGVWTCLAGPNIVYGTYPRPKNFIQFDIKEDFGCFCRIIIFQNGQEVPKL</sequence>
<keyword evidence="1" id="KW-1185">Reference proteome</keyword>
<proteinExistence type="predicted"/>
<reference evidence="2" key="1">
    <citation type="submission" date="2024-02" db="UniProtKB">
        <authorList>
            <consortium name="WormBaseParasite"/>
        </authorList>
    </citation>
    <scope>IDENTIFICATION</scope>
</reference>
<name>A0AAF3FEX0_9BILA</name>
<protein>
    <submittedName>
        <fullName evidence="2">Uncharacterized protein</fullName>
    </submittedName>
</protein>
<dbReference type="InterPro" id="IPR037177">
    <property type="entry name" value="DLC_sf"/>
</dbReference>
<dbReference type="GO" id="GO:0007017">
    <property type="term" value="P:microtubule-based process"/>
    <property type="evidence" value="ECO:0007669"/>
    <property type="project" value="InterPro"/>
</dbReference>
<dbReference type="Gene3D" id="3.30.740.10">
    <property type="entry name" value="Protein Inhibitor Of Neuronal Nitric Oxide Synthase"/>
    <property type="match status" value="1"/>
</dbReference>
<organism evidence="1 2">
    <name type="scientific">Mesorhabditis belari</name>
    <dbReference type="NCBI Taxonomy" id="2138241"/>
    <lineage>
        <taxon>Eukaryota</taxon>
        <taxon>Metazoa</taxon>
        <taxon>Ecdysozoa</taxon>
        <taxon>Nematoda</taxon>
        <taxon>Chromadorea</taxon>
        <taxon>Rhabditida</taxon>
        <taxon>Rhabditina</taxon>
        <taxon>Rhabditomorpha</taxon>
        <taxon>Rhabditoidea</taxon>
        <taxon>Rhabditidae</taxon>
        <taxon>Mesorhabditinae</taxon>
        <taxon>Mesorhabditis</taxon>
    </lineage>
</organism>